<dbReference type="RefSeq" id="WP_078775336.1">
    <property type="nucleotide sequence ID" value="NZ_FUWU01000001.1"/>
</dbReference>
<dbReference type="PROSITE" id="PS51257">
    <property type="entry name" value="PROKAR_LIPOPROTEIN"/>
    <property type="match status" value="1"/>
</dbReference>
<dbReference type="Gene3D" id="3.40.190.10">
    <property type="entry name" value="Periplasmic binding protein-like II"/>
    <property type="match status" value="2"/>
</dbReference>
<dbReference type="AlphaFoldDB" id="A0A1T4JS74"/>
<feature type="domain" description="PBP" evidence="2">
    <location>
        <begin position="178"/>
        <end position="289"/>
    </location>
</feature>
<keyword evidence="1" id="KW-0732">Signal</keyword>
<accession>A0A1T4JS74</accession>
<evidence type="ECO:0000259" key="2">
    <source>
        <dbReference type="Pfam" id="PF12849"/>
    </source>
</evidence>
<dbReference type="Proteomes" id="UP000190449">
    <property type="component" value="Unassembled WGS sequence"/>
</dbReference>
<protein>
    <submittedName>
        <fullName evidence="3">Phosphate ABC transporter substrate-binding protein, PhoT family (TC 3.A.1.7.1)</fullName>
    </submittedName>
</protein>
<dbReference type="InterPro" id="IPR050811">
    <property type="entry name" value="Phosphate_ABC_transporter"/>
</dbReference>
<evidence type="ECO:0000313" key="4">
    <source>
        <dbReference type="Proteomes" id="UP000190449"/>
    </source>
</evidence>
<dbReference type="Pfam" id="PF12849">
    <property type="entry name" value="PBP_like_2"/>
    <property type="match status" value="2"/>
</dbReference>
<dbReference type="STRING" id="28122.SAMN02745108_00064"/>
<dbReference type="InterPro" id="IPR024370">
    <property type="entry name" value="PBP_domain"/>
</dbReference>
<reference evidence="3 4" key="1">
    <citation type="submission" date="2017-02" db="EMBL/GenBank/DDBJ databases">
        <authorList>
            <person name="Peterson S.W."/>
        </authorList>
    </citation>
    <scope>NUCLEOTIDE SEQUENCE [LARGE SCALE GENOMIC DNA]</scope>
    <source>
        <strain evidence="3 4">ATCC 43854</strain>
    </source>
</reference>
<gene>
    <name evidence="3" type="ORF">SAMN02745108_00064</name>
</gene>
<dbReference type="PANTHER" id="PTHR30570">
    <property type="entry name" value="PERIPLASMIC PHOSPHATE BINDING COMPONENT OF PHOSPHATE ABC TRANSPORTER"/>
    <property type="match status" value="1"/>
</dbReference>
<name>A0A1T4JS74_9BACT</name>
<feature type="domain" description="PBP" evidence="2">
    <location>
        <begin position="36"/>
        <end position="156"/>
    </location>
</feature>
<proteinExistence type="predicted"/>
<evidence type="ECO:0000256" key="1">
    <source>
        <dbReference type="ARBA" id="ARBA00022729"/>
    </source>
</evidence>
<dbReference type="SUPFAM" id="SSF53850">
    <property type="entry name" value="Periplasmic binding protein-like II"/>
    <property type="match status" value="2"/>
</dbReference>
<sequence>MNKLTFVSAIAGIVVLAIIAACRDDSNSKKLSFDTNREITVITREAGSGTRDAFTELVGILVKQNGKKKDNTTVEALTIDGTQGVISTVAGNEYAIGYISLGSMNNSVKALKIDGVSPDKLNVKRGTYPIARPFNVATKSQISEIAQDFLDFIMSADGQSIVDANGYVSVVEGKVYESKNLKGKIVIAGSSSVSPVMEKLKEGYLQKNPGVEIEIQTNDSSSGMLAAKEGTCDIGMASRDLKSSEKDVLNCLTIARDGIAVIVNSKNPQDNLNKETLRQIYTGLIRNWNVK</sequence>
<organism evidence="3 4">
    <name type="scientific">Fibrobacter intestinalis</name>
    <dbReference type="NCBI Taxonomy" id="28122"/>
    <lineage>
        <taxon>Bacteria</taxon>
        <taxon>Pseudomonadati</taxon>
        <taxon>Fibrobacterota</taxon>
        <taxon>Fibrobacteria</taxon>
        <taxon>Fibrobacterales</taxon>
        <taxon>Fibrobacteraceae</taxon>
        <taxon>Fibrobacter</taxon>
    </lineage>
</organism>
<dbReference type="PANTHER" id="PTHR30570:SF1">
    <property type="entry name" value="PHOSPHATE-BINDING PROTEIN PSTS"/>
    <property type="match status" value="1"/>
</dbReference>
<evidence type="ECO:0000313" key="3">
    <source>
        <dbReference type="EMBL" id="SJZ32907.1"/>
    </source>
</evidence>
<dbReference type="EMBL" id="FUWU01000001">
    <property type="protein sequence ID" value="SJZ32907.1"/>
    <property type="molecule type" value="Genomic_DNA"/>
</dbReference>